<evidence type="ECO:0000313" key="12">
    <source>
        <dbReference type="EMBL" id="CDW91291.1"/>
    </source>
</evidence>
<feature type="binding site" evidence="9">
    <location>
        <position position="339"/>
    </location>
    <ligand>
        <name>S-adenosyl-L-methionine</name>
        <dbReference type="ChEBI" id="CHEBI:59789"/>
    </ligand>
</feature>
<comment type="similarity">
    <text evidence="9">Belongs to the class I-like SAM-binding methyltransferase superfamily. RsmB/NOP family.</text>
</comment>
<dbReference type="GO" id="GO:0016428">
    <property type="term" value="F:tRNA (cytidine-5-)-methyltransferase activity"/>
    <property type="evidence" value="ECO:0007669"/>
    <property type="project" value="InterPro"/>
</dbReference>
<keyword evidence="4 9" id="KW-0808">Transferase</keyword>
<dbReference type="InterPro" id="IPR001678">
    <property type="entry name" value="MeTrfase_RsmB-F_NOP2_dom"/>
</dbReference>
<comment type="subcellular location">
    <subcellularLocation>
        <location evidence="1">Nucleus</location>
    </subcellularLocation>
</comment>
<keyword evidence="2" id="KW-0820">tRNA-binding</keyword>
<organism evidence="12 13">
    <name type="scientific">Stylonychia lemnae</name>
    <name type="common">Ciliate</name>
    <dbReference type="NCBI Taxonomy" id="5949"/>
    <lineage>
        <taxon>Eukaryota</taxon>
        <taxon>Sar</taxon>
        <taxon>Alveolata</taxon>
        <taxon>Ciliophora</taxon>
        <taxon>Intramacronucleata</taxon>
        <taxon>Spirotrichea</taxon>
        <taxon>Stichotrichia</taxon>
        <taxon>Sporadotrichida</taxon>
        <taxon>Oxytrichidae</taxon>
        <taxon>Stylonychinae</taxon>
        <taxon>Stylonychia</taxon>
    </lineage>
</organism>
<protein>
    <submittedName>
        <fullName evidence="12">Trna (Cytosine-c )-methyltransferase-like</fullName>
    </submittedName>
</protein>
<feature type="region of interest" description="Disordered" evidence="10">
    <location>
        <begin position="1"/>
        <end position="58"/>
    </location>
</feature>
<evidence type="ECO:0000259" key="11">
    <source>
        <dbReference type="PROSITE" id="PS51686"/>
    </source>
</evidence>
<dbReference type="SUPFAM" id="SSF53335">
    <property type="entry name" value="S-adenosyl-L-methionine-dependent methyltransferases"/>
    <property type="match status" value="1"/>
</dbReference>
<dbReference type="FunCoup" id="A0A078BAP0">
    <property type="interactions" value="449"/>
</dbReference>
<evidence type="ECO:0000256" key="2">
    <source>
        <dbReference type="ARBA" id="ARBA00022555"/>
    </source>
</evidence>
<evidence type="ECO:0000256" key="9">
    <source>
        <dbReference type="PROSITE-ProRule" id="PRU01023"/>
    </source>
</evidence>
<gene>
    <name evidence="12" type="primary">Contig2749.g2950</name>
    <name evidence="12" type="ORF">STYLEM_20445</name>
</gene>
<evidence type="ECO:0000256" key="1">
    <source>
        <dbReference type="ARBA" id="ARBA00004123"/>
    </source>
</evidence>
<evidence type="ECO:0000256" key="3">
    <source>
        <dbReference type="ARBA" id="ARBA00022603"/>
    </source>
</evidence>
<dbReference type="InterPro" id="IPR049560">
    <property type="entry name" value="MeTrfase_RsmB-F_NOP2_cat"/>
</dbReference>
<evidence type="ECO:0000256" key="7">
    <source>
        <dbReference type="ARBA" id="ARBA00022884"/>
    </source>
</evidence>
<dbReference type="InterPro" id="IPR023270">
    <property type="entry name" value="RCMT_NCL1"/>
</dbReference>
<sequence length="759" mass="87506">MEETKNIEQQASVQKQDGNKEKKYNKWQQTKDKKRQKQQRKFEYWASNADGQKAKHKNGEGDYKQIDYAIGSAKFDEYYKKQFPYMGEEEFIEFTKILQEKLPVTFRINQTELHHERVIKIFSDPKFIESHYSRTDEIAQKEVMNLDMNQRTERPDGIRNANLDLAQIALEQKPYYPPGNILFELTVPRELLKKNVGLKAVHKLIQQSNDAGLLTRQEIVSMLPPLLLDIQANHAVFDMCAAPGSKTAQIFEILMCDQLYGGGKGSNIQECQGFIVANDADNKRAYMLTHQMNRLNTSNILILNHNAQNFPNLYYQLQHQPATPEGLDTRVRFDRIVCDVPCSSDAAIRKIPQKWEKWNTNDGASLHVLQAKILFRGLQLLKVGGKISYSTCSLNPVEDESVVASALKKFAGCIELVKVEVKGFKFREGLTDWKVMSLIKNQDKTEGANQSPFIEFDSIENVPQDYIHKGIKDTMFANHYDEQIRKQLVNCLRVFPHDQNTSGFFITIIRKIKDFDSLIDTSKPQQEENKFQQNIVNPPQQISTKTELSRIIQQKSKHCTFEFTRCELKDSDIEWIKGYYGLTDDFPIDQLVTQSSDMKKLFFISSQVSKFLYSDVNTHNLNIINMGVQLFIRNTSKYGSTSECIFRISQDGALNVIPYMTRRLIYAANEEEFKQFLMAKSMELDEIKSEKLRAEISNQTVGCFILAIKVGENVEAITMHKFPKAVSIMISKEGIFSLHLRYLSVEERSKVASIFEYDK</sequence>
<dbReference type="GO" id="GO:0005634">
    <property type="term" value="C:nucleus"/>
    <property type="evidence" value="ECO:0007669"/>
    <property type="project" value="UniProtKB-SubCell"/>
</dbReference>
<dbReference type="Pfam" id="PF25376">
    <property type="entry name" value="Pre-PUA_NSUN2"/>
    <property type="match status" value="1"/>
</dbReference>
<dbReference type="PANTHER" id="PTHR22808:SF1">
    <property type="entry name" value="RNA CYTOSINE-C(5)-METHYLTRANSFERASE NSUN2-RELATED"/>
    <property type="match status" value="1"/>
</dbReference>
<feature type="binding site" evidence="9">
    <location>
        <position position="279"/>
    </location>
    <ligand>
        <name>S-adenosyl-L-methionine</name>
        <dbReference type="ChEBI" id="CHEBI:59789"/>
    </ligand>
</feature>
<dbReference type="GO" id="GO:0030488">
    <property type="term" value="P:tRNA methylation"/>
    <property type="evidence" value="ECO:0007669"/>
    <property type="project" value="UniProtKB-ARBA"/>
</dbReference>
<evidence type="ECO:0000256" key="5">
    <source>
        <dbReference type="ARBA" id="ARBA00022691"/>
    </source>
</evidence>
<reference evidence="12 13" key="1">
    <citation type="submission" date="2014-06" db="EMBL/GenBank/DDBJ databases">
        <authorList>
            <person name="Swart Estienne"/>
        </authorList>
    </citation>
    <scope>NUCLEOTIDE SEQUENCE [LARGE SCALE GENOMIC DNA]</scope>
    <source>
        <strain evidence="12 13">130c</strain>
    </source>
</reference>
<dbReference type="OrthoDB" id="6093671at2759"/>
<dbReference type="Proteomes" id="UP000039865">
    <property type="component" value="Unassembled WGS sequence"/>
</dbReference>
<dbReference type="AlphaFoldDB" id="A0A078BAP0"/>
<dbReference type="PROSITE" id="PS51686">
    <property type="entry name" value="SAM_MT_RSMB_NOP"/>
    <property type="match status" value="1"/>
</dbReference>
<name>A0A078BAP0_STYLE</name>
<dbReference type="Gene3D" id="3.40.50.150">
    <property type="entry name" value="Vaccinia Virus protein VP39"/>
    <property type="match status" value="1"/>
</dbReference>
<dbReference type="PANTHER" id="PTHR22808">
    <property type="entry name" value="NCL1 YEAST -RELATED NOL1/NOP2/FMU SUN DOMAIN-CONTAINING"/>
    <property type="match status" value="1"/>
</dbReference>
<keyword evidence="5 9" id="KW-0949">S-adenosyl-L-methionine</keyword>
<keyword evidence="7 9" id="KW-0694">RNA-binding</keyword>
<dbReference type="GO" id="GO:0000049">
    <property type="term" value="F:tRNA binding"/>
    <property type="evidence" value="ECO:0007669"/>
    <property type="project" value="UniProtKB-KW"/>
</dbReference>
<dbReference type="InParanoid" id="A0A078BAP0"/>
<dbReference type="InterPro" id="IPR023267">
    <property type="entry name" value="RCMT"/>
</dbReference>
<dbReference type="PRINTS" id="PR02011">
    <property type="entry name" value="RCMTNCL1"/>
</dbReference>
<accession>A0A078BAP0</accession>
<feature type="binding site" evidence="9">
    <location>
        <begin position="240"/>
        <end position="246"/>
    </location>
    <ligand>
        <name>S-adenosyl-L-methionine</name>
        <dbReference type="ChEBI" id="CHEBI:59789"/>
    </ligand>
</feature>
<evidence type="ECO:0000256" key="10">
    <source>
        <dbReference type="SAM" id="MobiDB-lite"/>
    </source>
</evidence>
<keyword evidence="8" id="KW-0539">Nucleus</keyword>
<dbReference type="EMBL" id="CCKQ01019271">
    <property type="protein sequence ID" value="CDW91291.1"/>
    <property type="molecule type" value="Genomic_DNA"/>
</dbReference>
<feature type="compositionally biased region" description="Polar residues" evidence="10">
    <location>
        <begin position="7"/>
        <end position="16"/>
    </location>
</feature>
<dbReference type="OMA" id="QLFTEYV"/>
<evidence type="ECO:0000256" key="8">
    <source>
        <dbReference type="ARBA" id="ARBA00023242"/>
    </source>
</evidence>
<evidence type="ECO:0000256" key="6">
    <source>
        <dbReference type="ARBA" id="ARBA00022694"/>
    </source>
</evidence>
<proteinExistence type="inferred from homology"/>
<evidence type="ECO:0000313" key="13">
    <source>
        <dbReference type="Proteomes" id="UP000039865"/>
    </source>
</evidence>
<keyword evidence="6" id="KW-0819">tRNA processing</keyword>
<keyword evidence="13" id="KW-1185">Reference proteome</keyword>
<evidence type="ECO:0000256" key="4">
    <source>
        <dbReference type="ARBA" id="ARBA00022679"/>
    </source>
</evidence>
<dbReference type="InterPro" id="IPR029063">
    <property type="entry name" value="SAM-dependent_MTases_sf"/>
</dbReference>
<feature type="active site" description="Nucleophile" evidence="9">
    <location>
        <position position="392"/>
    </location>
</feature>
<comment type="caution">
    <text evidence="9">Lacks conserved residue(s) required for the propagation of feature annotation.</text>
</comment>
<keyword evidence="3 9" id="KW-0489">Methyltransferase</keyword>
<feature type="domain" description="SAM-dependent MTase RsmB/NOP-type" evidence="11">
    <location>
        <begin position="134"/>
        <end position="512"/>
    </location>
</feature>
<dbReference type="PRINTS" id="PR02008">
    <property type="entry name" value="RCMTFAMILY"/>
</dbReference>
<dbReference type="InterPro" id="IPR057285">
    <property type="entry name" value="Pre-PUA_NSUN2"/>
</dbReference>
<dbReference type="Pfam" id="PF01189">
    <property type="entry name" value="Methyltr_RsmB-F"/>
    <property type="match status" value="1"/>
</dbReference>